<dbReference type="InterPro" id="IPR013525">
    <property type="entry name" value="ABC2_TM"/>
</dbReference>
<feature type="transmembrane region" description="Helical" evidence="7">
    <location>
        <begin position="514"/>
        <end position="537"/>
    </location>
</feature>
<evidence type="ECO:0000256" key="4">
    <source>
        <dbReference type="ARBA" id="ARBA00022840"/>
    </source>
</evidence>
<comment type="subcellular location">
    <subcellularLocation>
        <location evidence="1">Membrane</location>
        <topology evidence="1">Multi-pass membrane protein</topology>
    </subcellularLocation>
</comment>
<evidence type="ECO:0000256" key="6">
    <source>
        <dbReference type="ARBA" id="ARBA00023136"/>
    </source>
</evidence>
<dbReference type="Pfam" id="PF12698">
    <property type="entry name" value="ABC2_membrane_3"/>
    <property type="match status" value="1"/>
</dbReference>
<evidence type="ECO:0000256" key="5">
    <source>
        <dbReference type="ARBA" id="ARBA00022989"/>
    </source>
</evidence>
<feature type="transmembrane region" description="Helical" evidence="7">
    <location>
        <begin position="319"/>
        <end position="341"/>
    </location>
</feature>
<dbReference type="Proteomes" id="UP000625711">
    <property type="component" value="Unassembled WGS sequence"/>
</dbReference>
<evidence type="ECO:0000313" key="11">
    <source>
        <dbReference type="Proteomes" id="UP000625711"/>
    </source>
</evidence>
<dbReference type="GO" id="GO:0140359">
    <property type="term" value="F:ABC-type transporter activity"/>
    <property type="evidence" value="ECO:0007669"/>
    <property type="project" value="InterPro"/>
</dbReference>
<dbReference type="CDD" id="cd03230">
    <property type="entry name" value="ABC_DR_subfamily_A"/>
    <property type="match status" value="1"/>
</dbReference>
<dbReference type="AlphaFoldDB" id="A0A834HV43"/>
<organism evidence="10 11">
    <name type="scientific">Rhynchophorus ferrugineus</name>
    <name type="common">Red palm weevil</name>
    <name type="synonym">Curculio ferrugineus</name>
    <dbReference type="NCBI Taxonomy" id="354439"/>
    <lineage>
        <taxon>Eukaryota</taxon>
        <taxon>Metazoa</taxon>
        <taxon>Ecdysozoa</taxon>
        <taxon>Arthropoda</taxon>
        <taxon>Hexapoda</taxon>
        <taxon>Insecta</taxon>
        <taxon>Pterygota</taxon>
        <taxon>Neoptera</taxon>
        <taxon>Endopterygota</taxon>
        <taxon>Coleoptera</taxon>
        <taxon>Polyphaga</taxon>
        <taxon>Cucujiformia</taxon>
        <taxon>Curculionidae</taxon>
        <taxon>Dryophthorinae</taxon>
        <taxon>Rhynchophorus</taxon>
    </lineage>
</organism>
<keyword evidence="3" id="KW-0547">Nucleotide-binding</keyword>
<keyword evidence="5 7" id="KW-1133">Transmembrane helix</keyword>
<evidence type="ECO:0000313" key="10">
    <source>
        <dbReference type="EMBL" id="KAF7267983.1"/>
    </source>
</evidence>
<dbReference type="PROSITE" id="PS00211">
    <property type="entry name" value="ABC_TRANSPORTER_1"/>
    <property type="match status" value="1"/>
</dbReference>
<dbReference type="SUPFAM" id="SSF52540">
    <property type="entry name" value="P-loop containing nucleoside triphosphate hydrolases"/>
    <property type="match status" value="1"/>
</dbReference>
<feature type="transmembrane region" description="Helical" evidence="7">
    <location>
        <begin position="563"/>
        <end position="587"/>
    </location>
</feature>
<keyword evidence="4" id="KW-0067">ATP-binding</keyword>
<dbReference type="InterPro" id="IPR017871">
    <property type="entry name" value="ABC_transporter-like_CS"/>
</dbReference>
<dbReference type="OrthoDB" id="10255969at2759"/>
<evidence type="ECO:0000256" key="3">
    <source>
        <dbReference type="ARBA" id="ARBA00022741"/>
    </source>
</evidence>
<proteinExistence type="predicted"/>
<keyword evidence="6 7" id="KW-0472">Membrane</keyword>
<evidence type="ECO:0000256" key="2">
    <source>
        <dbReference type="ARBA" id="ARBA00022692"/>
    </source>
</evidence>
<comment type="caution">
    <text evidence="10">The sequence shown here is derived from an EMBL/GenBank/DDBJ whole genome shotgun (WGS) entry which is preliminary data.</text>
</comment>
<evidence type="ECO:0000256" key="7">
    <source>
        <dbReference type="SAM" id="Phobius"/>
    </source>
</evidence>
<feature type="transmembrane region" description="Helical" evidence="7">
    <location>
        <begin position="624"/>
        <end position="645"/>
    </location>
</feature>
<dbReference type="EMBL" id="JAACXV010014356">
    <property type="protein sequence ID" value="KAF7267983.1"/>
    <property type="molecule type" value="Genomic_DNA"/>
</dbReference>
<dbReference type="InterPro" id="IPR003439">
    <property type="entry name" value="ABC_transporter-like_ATP-bd"/>
</dbReference>
<gene>
    <name evidence="10" type="ORF">GWI33_018827</name>
</gene>
<dbReference type="GO" id="GO:0016020">
    <property type="term" value="C:membrane"/>
    <property type="evidence" value="ECO:0007669"/>
    <property type="project" value="UniProtKB-SubCell"/>
</dbReference>
<keyword evidence="11" id="KW-1185">Reference proteome</keyword>
<name>A0A834HV43_RHYFE</name>
<reference evidence="10" key="1">
    <citation type="submission" date="2020-08" db="EMBL/GenBank/DDBJ databases">
        <title>Genome sequencing and assembly of the red palm weevil Rhynchophorus ferrugineus.</title>
        <authorList>
            <person name="Dias G.B."/>
            <person name="Bergman C.M."/>
            <person name="Manee M."/>
        </authorList>
    </citation>
    <scope>NUCLEOTIDE SEQUENCE</scope>
    <source>
        <strain evidence="10">AA-2017</strain>
        <tissue evidence="10">Whole larva</tissue>
    </source>
</reference>
<dbReference type="InterPro" id="IPR003593">
    <property type="entry name" value="AAA+_ATPase"/>
</dbReference>
<dbReference type="PANTHER" id="PTHR43038">
    <property type="entry name" value="ATP-BINDING CASSETTE, SUB-FAMILY H, MEMBER 1"/>
    <property type="match status" value="1"/>
</dbReference>
<dbReference type="SMART" id="SM00382">
    <property type="entry name" value="AAA"/>
    <property type="match status" value="1"/>
</dbReference>
<dbReference type="PANTHER" id="PTHR43038:SF2">
    <property type="entry name" value="RH61964P"/>
    <property type="match status" value="1"/>
</dbReference>
<keyword evidence="2 7" id="KW-0812">Transmembrane</keyword>
<dbReference type="PROSITE" id="PS50893">
    <property type="entry name" value="ABC_TRANSPORTER_2"/>
    <property type="match status" value="1"/>
</dbReference>
<protein>
    <submittedName>
        <fullName evidence="10">Uncharacterized protein</fullName>
    </submittedName>
</protein>
<feature type="domain" description="ABC transporter" evidence="8">
    <location>
        <begin position="6"/>
        <end position="236"/>
    </location>
</feature>
<sequence>MASYAVSVKNVVKHYGNHVVFNGISMNVERGTIYGLLGASGCGKTTLLSSILGRKTIEAGEIWLFGRKLGKNQSGIPCSKIGYMPQEIALIQEFTIRDTIYYFGRIYNMTYKEIKERFEALHALLELPPKERFLKHCSGGQQRRVSFAVALLHKPELLILDEPTVGLDPLLRERIWNYLRDLVQIDKVSVIITTHYIEECKDADKIGLMRNGKLLAEESPAKLLTHYHTDTLEEVFLELSKAQEEYNRTHIDTDAAKYESPPVSAAPSFETCAEDYGSRDVIVPTTKGKGKEKKKDVGSSSNFNIHRMHALFNKNWKQFYRNIGGILFLISFPILQLWFFVNSVGTNPINLNVGIVNKENSTSCRDSNWNTTVLVDKFDECHFKHISCQWMGYLDDPMINKVPYDTVAEAMQDVKHGKLVGFIHIPHNFSGAYEERIRLGQGAEKSSYNFGEIKVYLDMSNRQIGIMLQQKLIERFVQFQEDVLIHCNISTKLVEFPFKIHFYNGHNDEPMTVFMAPGIVVLLSFLLGSTMTSQILVKERLDGIWDRSVIAGVSSLEITLSHLLFQAAVMIIQCVESILMLFFILQISYAGNIGTMYLICYISGVCGMAYGFCGSAICRTHSEANIFCTGGYLPMTMICGVIWPIEGMPPVLRIIAVILPCTKSIQSFRNVMKKGWSLWNTDVLDGIGVNLLWIFVFAIMSIWFIKRNK</sequence>
<evidence type="ECO:0000259" key="8">
    <source>
        <dbReference type="PROSITE" id="PS50893"/>
    </source>
</evidence>
<dbReference type="GO" id="GO:0016887">
    <property type="term" value="F:ATP hydrolysis activity"/>
    <property type="evidence" value="ECO:0007669"/>
    <property type="project" value="InterPro"/>
</dbReference>
<evidence type="ECO:0000259" key="9">
    <source>
        <dbReference type="PROSITE" id="PS51012"/>
    </source>
</evidence>
<feature type="domain" description="ABC transmembrane type-2" evidence="9">
    <location>
        <begin position="478"/>
        <end position="708"/>
    </location>
</feature>
<evidence type="ECO:0000256" key="1">
    <source>
        <dbReference type="ARBA" id="ARBA00004141"/>
    </source>
</evidence>
<dbReference type="InterPro" id="IPR047817">
    <property type="entry name" value="ABC2_TM_bact-type"/>
</dbReference>
<dbReference type="Gene3D" id="3.40.50.300">
    <property type="entry name" value="P-loop containing nucleotide triphosphate hydrolases"/>
    <property type="match status" value="1"/>
</dbReference>
<feature type="transmembrane region" description="Helical" evidence="7">
    <location>
        <begin position="593"/>
        <end position="612"/>
    </location>
</feature>
<dbReference type="InterPro" id="IPR027417">
    <property type="entry name" value="P-loop_NTPase"/>
</dbReference>
<dbReference type="Pfam" id="PF00005">
    <property type="entry name" value="ABC_tran"/>
    <property type="match status" value="1"/>
</dbReference>
<dbReference type="PROSITE" id="PS51012">
    <property type="entry name" value="ABC_TM2"/>
    <property type="match status" value="1"/>
</dbReference>
<accession>A0A834HV43</accession>
<feature type="transmembrane region" description="Helical" evidence="7">
    <location>
        <begin position="687"/>
        <end position="705"/>
    </location>
</feature>
<dbReference type="GO" id="GO:0005524">
    <property type="term" value="F:ATP binding"/>
    <property type="evidence" value="ECO:0007669"/>
    <property type="project" value="UniProtKB-KW"/>
</dbReference>